<name>A0A5D4NU13_9BACI</name>
<comment type="caution">
    <text evidence="4">The sequence shown here is derived from an EMBL/GenBank/DDBJ whole genome shotgun (WGS) entry which is preliminary data.</text>
</comment>
<sequence>MSKTSLTFYSGLRTIGGTIIALQHEDTRVIFDFGLTYNPAANIFDGQVKARKSAMARDYLKLGLIPEVDGLYRREDLPENSSVLPAQEYAGETAVLISHLHLDHMGAMGFIDPSVPVYMTAESLHLYQALETIGEGVQGSRSYRRCEYGKPFSVGKISVTPLRLDHDIIGACAFHIKTPDGALLYTGDLRMHGENPQYVDSFIEEAKKLGFDAVIMEGTTLRNEEELPDSLLVPERSMPDDSLTESDLPAKMAEILDATSRIGLFNIYHRNIDRINGILKTGRETGRKVVLEAATAEIAKRLAGNQDFFIYESEEIRQAQASGTLPDWQKSLLLEYPVVSFQDINENPGSFFIQNSYDQSLELFDLNTDGGVYLHANGVPLGSFDPAYENLQRILDAIGLEYIETGTGGHAIPQHLKYIVDELDPAFLIPLHSFHPERLHPKSGHQLLPVCGKRYILSNGMVTEEISSPQRILL</sequence>
<dbReference type="RefSeq" id="WP_148939222.1">
    <property type="nucleotide sequence ID" value="NZ_VTEI01000003.1"/>
</dbReference>
<dbReference type="InterPro" id="IPR042173">
    <property type="entry name" value="RNase_J_2"/>
</dbReference>
<organism evidence="4 5">
    <name type="scientific">Rossellomorea vietnamensis</name>
    <dbReference type="NCBI Taxonomy" id="218284"/>
    <lineage>
        <taxon>Bacteria</taxon>
        <taxon>Bacillati</taxon>
        <taxon>Bacillota</taxon>
        <taxon>Bacilli</taxon>
        <taxon>Bacillales</taxon>
        <taxon>Bacillaceae</taxon>
        <taxon>Rossellomorea</taxon>
    </lineage>
</organism>
<dbReference type="InterPro" id="IPR036866">
    <property type="entry name" value="RibonucZ/Hydroxyglut_hydro"/>
</dbReference>
<dbReference type="GO" id="GO:0004527">
    <property type="term" value="F:exonuclease activity"/>
    <property type="evidence" value="ECO:0007669"/>
    <property type="project" value="UniProtKB-KW"/>
</dbReference>
<dbReference type="InterPro" id="IPR001279">
    <property type="entry name" value="Metallo-B-lactamas"/>
</dbReference>
<evidence type="ECO:0000256" key="2">
    <source>
        <dbReference type="ARBA" id="ARBA00022884"/>
    </source>
</evidence>
<dbReference type="Gene3D" id="3.60.15.10">
    <property type="entry name" value="Ribonuclease Z/Hydroxyacylglutathione hydrolase-like"/>
    <property type="match status" value="1"/>
</dbReference>
<protein>
    <submittedName>
        <fullName evidence="4">MBL fold metallo-hydrolase</fullName>
    </submittedName>
</protein>
<dbReference type="Proteomes" id="UP000322267">
    <property type="component" value="Unassembled WGS sequence"/>
</dbReference>
<evidence type="ECO:0000259" key="3">
    <source>
        <dbReference type="SMART" id="SM00849"/>
    </source>
</evidence>
<accession>A0A5D4NU13</accession>
<dbReference type="PANTHER" id="PTHR43694">
    <property type="entry name" value="RIBONUCLEASE J"/>
    <property type="match status" value="1"/>
</dbReference>
<keyword evidence="4" id="KW-0378">Hydrolase</keyword>
<evidence type="ECO:0000313" key="5">
    <source>
        <dbReference type="Proteomes" id="UP000322267"/>
    </source>
</evidence>
<gene>
    <name evidence="4" type="ORF">FZC78_08205</name>
</gene>
<feature type="domain" description="Metallo-beta-lactamase" evidence="3">
    <location>
        <begin position="16"/>
        <end position="236"/>
    </location>
</feature>
<keyword evidence="2" id="KW-0694">RNA-binding</keyword>
<evidence type="ECO:0000256" key="1">
    <source>
        <dbReference type="ARBA" id="ARBA00022839"/>
    </source>
</evidence>
<dbReference type="Gene3D" id="3.40.50.10710">
    <property type="entry name" value="Metallo-hydrolase/oxidoreductase"/>
    <property type="match status" value="1"/>
</dbReference>
<dbReference type="SMART" id="SM00849">
    <property type="entry name" value="Lactamase_B"/>
    <property type="match status" value="1"/>
</dbReference>
<dbReference type="AlphaFoldDB" id="A0A5D4NU13"/>
<dbReference type="EMBL" id="VTEI01000003">
    <property type="protein sequence ID" value="TYS17823.1"/>
    <property type="molecule type" value="Genomic_DNA"/>
</dbReference>
<dbReference type="OrthoDB" id="9803916at2"/>
<dbReference type="CDD" id="cd07732">
    <property type="entry name" value="metallo-hydrolase-like_MBL-fold"/>
    <property type="match status" value="1"/>
</dbReference>
<dbReference type="Pfam" id="PF12706">
    <property type="entry name" value="Lactamase_B_2"/>
    <property type="match status" value="1"/>
</dbReference>
<proteinExistence type="predicted"/>
<dbReference type="SUPFAM" id="SSF56281">
    <property type="entry name" value="Metallo-hydrolase/oxidoreductase"/>
    <property type="match status" value="1"/>
</dbReference>
<keyword evidence="1" id="KW-0269">Exonuclease</keyword>
<dbReference type="GO" id="GO:0003723">
    <property type="term" value="F:RNA binding"/>
    <property type="evidence" value="ECO:0007669"/>
    <property type="project" value="UniProtKB-KW"/>
</dbReference>
<evidence type="ECO:0000313" key="4">
    <source>
        <dbReference type="EMBL" id="TYS17823.1"/>
    </source>
</evidence>
<dbReference type="PANTHER" id="PTHR43694:SF1">
    <property type="entry name" value="RIBONUCLEASE J"/>
    <property type="match status" value="1"/>
</dbReference>
<reference evidence="4 5" key="1">
    <citation type="submission" date="2019-08" db="EMBL/GenBank/DDBJ databases">
        <title>Bacillus genomes from the desert of Cuatro Cienegas, Coahuila.</title>
        <authorList>
            <person name="Olmedo-Alvarez G."/>
        </authorList>
    </citation>
    <scope>NUCLEOTIDE SEQUENCE [LARGE SCALE GENOMIC DNA]</scope>
    <source>
        <strain evidence="4 5">CH34_1T</strain>
    </source>
</reference>
<keyword evidence="1" id="KW-0540">Nuclease</keyword>